<keyword evidence="4" id="KW-1185">Reference proteome</keyword>
<proteinExistence type="predicted"/>
<keyword evidence="2" id="KW-1133">Transmembrane helix</keyword>
<keyword evidence="2" id="KW-0812">Transmembrane</keyword>
<evidence type="ECO:0000256" key="1">
    <source>
        <dbReference type="SAM" id="MobiDB-lite"/>
    </source>
</evidence>
<dbReference type="Proteomes" id="UP001160334">
    <property type="component" value="Unassembled WGS sequence"/>
</dbReference>
<keyword evidence="2" id="KW-0472">Membrane</keyword>
<evidence type="ECO:0000313" key="4">
    <source>
        <dbReference type="Proteomes" id="UP001160334"/>
    </source>
</evidence>
<dbReference type="PANTHER" id="PTHR40076:SF1">
    <property type="entry name" value="MEMBRANE PROTEIN"/>
    <property type="match status" value="1"/>
</dbReference>
<dbReference type="RefSeq" id="WP_280761808.1">
    <property type="nucleotide sequence ID" value="NZ_JARXVC010000010.1"/>
</dbReference>
<sequence>MTTGGQDPNQSQEGGNDTPSQPGGGTPPPPPGSYPPPPGTGTPPPPPGGFPPPGGYPPPPGSYPPPPPAFDAGYGQPGPGAALRVGDAISYAWRKFAGNALSWVVLMLIAGIIEGLLNWAFNDRNTFVTSLIGTLVITIVGYLIQAAFVTGALQEADGTKPSIGSFFQLRNIGAVIVACFLVGVFTTVGLVLLIIPGLIVMFLTWWTLQFVIDQNQDPLTAIKSSFGAIASNWGTLLLLALALIGLNILGLIPLGLGLFITVPMTIIASTYAYRVTVGGPVHH</sequence>
<feature type="transmembrane region" description="Helical" evidence="2">
    <location>
        <begin position="251"/>
        <end position="273"/>
    </location>
</feature>
<dbReference type="SUPFAM" id="SSF81995">
    <property type="entry name" value="beta-sandwich domain of Sec23/24"/>
    <property type="match status" value="1"/>
</dbReference>
<dbReference type="PANTHER" id="PTHR40076">
    <property type="entry name" value="MEMBRANE PROTEIN-RELATED"/>
    <property type="match status" value="1"/>
</dbReference>
<gene>
    <name evidence="3" type="ORF">M2280_003738</name>
</gene>
<evidence type="ECO:0008006" key="5">
    <source>
        <dbReference type="Google" id="ProtNLM"/>
    </source>
</evidence>
<reference evidence="3 4" key="1">
    <citation type="submission" date="2023-04" db="EMBL/GenBank/DDBJ databases">
        <title>Forest soil microbial communities from Buena Vista Peninsula, Colon Province, Panama.</title>
        <authorList>
            <person name="Bouskill N."/>
        </authorList>
    </citation>
    <scope>NUCLEOTIDE SEQUENCE [LARGE SCALE GENOMIC DNA]</scope>
    <source>
        <strain evidence="3 4">CFH S0262</strain>
    </source>
</reference>
<feature type="transmembrane region" description="Helical" evidence="2">
    <location>
        <begin position="174"/>
        <end position="206"/>
    </location>
</feature>
<name>A0ABT6MDX5_9NOCA</name>
<evidence type="ECO:0000313" key="3">
    <source>
        <dbReference type="EMBL" id="MDH6282507.1"/>
    </source>
</evidence>
<organism evidence="3 4">
    <name type="scientific">Prescottella agglutinans</name>
    <dbReference type="NCBI Taxonomy" id="1644129"/>
    <lineage>
        <taxon>Bacteria</taxon>
        <taxon>Bacillati</taxon>
        <taxon>Actinomycetota</taxon>
        <taxon>Actinomycetes</taxon>
        <taxon>Mycobacteriales</taxon>
        <taxon>Nocardiaceae</taxon>
        <taxon>Prescottella</taxon>
    </lineage>
</organism>
<feature type="compositionally biased region" description="Polar residues" evidence="1">
    <location>
        <begin position="1"/>
        <end position="18"/>
    </location>
</feature>
<dbReference type="EMBL" id="JARXVC010000010">
    <property type="protein sequence ID" value="MDH6282507.1"/>
    <property type="molecule type" value="Genomic_DNA"/>
</dbReference>
<feature type="compositionally biased region" description="Pro residues" evidence="1">
    <location>
        <begin position="25"/>
        <end position="69"/>
    </location>
</feature>
<feature type="transmembrane region" description="Helical" evidence="2">
    <location>
        <begin position="100"/>
        <end position="121"/>
    </location>
</feature>
<dbReference type="InterPro" id="IPR010380">
    <property type="entry name" value="DUF975"/>
</dbReference>
<comment type="caution">
    <text evidence="3">The sequence shown here is derived from an EMBL/GenBank/DDBJ whole genome shotgun (WGS) entry which is preliminary data.</text>
</comment>
<evidence type="ECO:0000256" key="2">
    <source>
        <dbReference type="SAM" id="Phobius"/>
    </source>
</evidence>
<accession>A0ABT6MDX5</accession>
<feature type="transmembrane region" description="Helical" evidence="2">
    <location>
        <begin position="226"/>
        <end position="244"/>
    </location>
</feature>
<protein>
    <recommendedName>
        <fullName evidence="5">Integral membrane protein</fullName>
    </recommendedName>
</protein>
<feature type="transmembrane region" description="Helical" evidence="2">
    <location>
        <begin position="127"/>
        <end position="153"/>
    </location>
</feature>
<feature type="region of interest" description="Disordered" evidence="1">
    <location>
        <begin position="1"/>
        <end position="75"/>
    </location>
</feature>